<accession>A0A4Y2APH6</accession>
<dbReference type="Proteomes" id="UP000499080">
    <property type="component" value="Unassembled WGS sequence"/>
</dbReference>
<keyword evidence="3" id="KW-1185">Reference proteome</keyword>
<dbReference type="AlphaFoldDB" id="A0A4Y2APH6"/>
<proteinExistence type="predicted"/>
<reference evidence="2 3" key="1">
    <citation type="journal article" date="2019" name="Sci. Rep.">
        <title>Orb-weaving spider Araneus ventricosus genome elucidates the spidroin gene catalogue.</title>
        <authorList>
            <person name="Kono N."/>
            <person name="Nakamura H."/>
            <person name="Ohtoshi R."/>
            <person name="Moran D.A.P."/>
            <person name="Shinohara A."/>
            <person name="Yoshida Y."/>
            <person name="Fujiwara M."/>
            <person name="Mori M."/>
            <person name="Tomita M."/>
            <person name="Arakawa K."/>
        </authorList>
    </citation>
    <scope>NUCLEOTIDE SEQUENCE [LARGE SCALE GENOMIC DNA]</scope>
</reference>
<name>A0A4Y2APH6_ARAVE</name>
<sequence length="99" mass="10687">MISLGYIKGRGGLVVRPRRRDRRVAGPKPDSTEEDPPCMGPAERQIIRSSHKPPRRRGAAASRGGASLGAAPSPDRCSKLRGPSLNSSRFVSKRNVNLT</sequence>
<organism evidence="2 3">
    <name type="scientific">Araneus ventricosus</name>
    <name type="common">Orbweaver spider</name>
    <name type="synonym">Epeira ventricosa</name>
    <dbReference type="NCBI Taxonomy" id="182803"/>
    <lineage>
        <taxon>Eukaryota</taxon>
        <taxon>Metazoa</taxon>
        <taxon>Ecdysozoa</taxon>
        <taxon>Arthropoda</taxon>
        <taxon>Chelicerata</taxon>
        <taxon>Arachnida</taxon>
        <taxon>Araneae</taxon>
        <taxon>Araneomorphae</taxon>
        <taxon>Entelegynae</taxon>
        <taxon>Araneoidea</taxon>
        <taxon>Araneidae</taxon>
        <taxon>Araneus</taxon>
    </lineage>
</organism>
<comment type="caution">
    <text evidence="2">The sequence shown here is derived from an EMBL/GenBank/DDBJ whole genome shotgun (WGS) entry which is preliminary data.</text>
</comment>
<evidence type="ECO:0000256" key="1">
    <source>
        <dbReference type="SAM" id="MobiDB-lite"/>
    </source>
</evidence>
<feature type="compositionally biased region" description="Basic residues" evidence="1">
    <location>
        <begin position="49"/>
        <end position="58"/>
    </location>
</feature>
<feature type="region of interest" description="Disordered" evidence="1">
    <location>
        <begin position="1"/>
        <end position="99"/>
    </location>
</feature>
<gene>
    <name evidence="2" type="ORF">AVEN_93453_1</name>
</gene>
<feature type="compositionally biased region" description="Polar residues" evidence="1">
    <location>
        <begin position="84"/>
        <end position="99"/>
    </location>
</feature>
<feature type="compositionally biased region" description="Low complexity" evidence="1">
    <location>
        <begin position="59"/>
        <end position="74"/>
    </location>
</feature>
<evidence type="ECO:0000313" key="3">
    <source>
        <dbReference type="Proteomes" id="UP000499080"/>
    </source>
</evidence>
<protein>
    <submittedName>
        <fullName evidence="2">Uncharacterized protein</fullName>
    </submittedName>
</protein>
<evidence type="ECO:0000313" key="2">
    <source>
        <dbReference type="EMBL" id="GBL81668.1"/>
    </source>
</evidence>
<dbReference type="EMBL" id="BGPR01000026">
    <property type="protein sequence ID" value="GBL81668.1"/>
    <property type="molecule type" value="Genomic_DNA"/>
</dbReference>